<accession>A0A2Z5T3N7</accession>
<protein>
    <submittedName>
        <fullName evidence="3">Membrane-associated phospholipid phosphatase</fullName>
    </submittedName>
</protein>
<gene>
    <name evidence="3" type="primary">pgpB</name>
    <name evidence="3" type="ORF">NARRFE1_00540</name>
</gene>
<dbReference type="AlphaFoldDB" id="A0A2Z5T3N7"/>
<feature type="transmembrane region" description="Helical" evidence="1">
    <location>
        <begin position="152"/>
        <end position="169"/>
    </location>
</feature>
<dbReference type="KEGG" id="eor:NARRFE1_00540"/>
<dbReference type="SUPFAM" id="SSF48317">
    <property type="entry name" value="Acid phosphatase/Vanadium-dependent haloperoxidase"/>
    <property type="match status" value="1"/>
</dbReference>
<feature type="transmembrane region" description="Helical" evidence="1">
    <location>
        <begin position="6"/>
        <end position="26"/>
    </location>
</feature>
<feature type="transmembrane region" description="Helical" evidence="1">
    <location>
        <begin position="47"/>
        <end position="63"/>
    </location>
</feature>
<keyword evidence="1" id="KW-0472">Membrane</keyword>
<feature type="domain" description="Phosphatidic acid phosphatase type 2/haloperoxidase" evidence="2">
    <location>
        <begin position="75"/>
        <end position="192"/>
    </location>
</feature>
<evidence type="ECO:0000313" key="3">
    <source>
        <dbReference type="EMBL" id="BBA85010.1"/>
    </source>
</evidence>
<name>A0A2Z5T3N7_9GAMM</name>
<keyword evidence="1" id="KW-1133">Transmembrane helix</keyword>
<reference evidence="3 4" key="1">
    <citation type="journal article" date="2017" name="Proc. Natl. Acad. Sci. U.S.A.">
        <title>Small genome symbiont underlies cuticle hardness in beetles.</title>
        <authorList>
            <person name="Anbutsu H."/>
            <person name="Moriyama M."/>
            <person name="Nikoh N."/>
            <person name="Hosokawa T."/>
            <person name="Futahashi R."/>
            <person name="Tanahashi M."/>
            <person name="Meng X.Y."/>
            <person name="Kuriwada T."/>
            <person name="Mori N."/>
            <person name="Oshima K."/>
            <person name="Hattori M."/>
            <person name="Fujie M."/>
            <person name="Satoh N."/>
            <person name="Maeda T."/>
            <person name="Shigenobu S."/>
            <person name="Koga R."/>
            <person name="Fukatsu T."/>
        </authorList>
    </citation>
    <scope>NUCLEOTIDE SEQUENCE [LARGE SCALE GENOMIC DNA]</scope>
    <source>
        <strain evidence="3">NARRFE1</strain>
    </source>
</reference>
<evidence type="ECO:0000313" key="4">
    <source>
        <dbReference type="Proteomes" id="UP000289537"/>
    </source>
</evidence>
<dbReference type="Gene3D" id="1.20.144.10">
    <property type="entry name" value="Phosphatidic acid phosphatase type 2/haloperoxidase"/>
    <property type="match status" value="1"/>
</dbReference>
<feature type="transmembrane region" description="Helical" evidence="1">
    <location>
        <begin position="69"/>
        <end position="89"/>
    </location>
</feature>
<organism evidence="3 4">
    <name type="scientific">endosymbiont of Rhynchophorus ferrugineus</name>
    <dbReference type="NCBI Taxonomy" id="1972133"/>
    <lineage>
        <taxon>Bacteria</taxon>
        <taxon>Pseudomonadati</taxon>
        <taxon>Pseudomonadota</taxon>
        <taxon>Gammaproteobacteria</taxon>
        <taxon>Candidatus Nardonella</taxon>
    </lineage>
</organism>
<keyword evidence="4" id="KW-1185">Reference proteome</keyword>
<proteinExistence type="predicted"/>
<sequence>MIFYILFIFINNIFLDNNILWHPIYIRNNKYFYFYKIINFITKKNSFLLEIFLFNIIYFIDIINNTKIFIKYIINLIYIILLLYLNNIIKNKNKVLRPFLLKFSFFKKNIINISSDFKFNKTYSFPSNHSLICNMYILNILNNIKYLKYSTSLYNTFILIFLINMYSRFLMGMHHINDIKFYINFSIVLFYLLNIILNKYLYIPL</sequence>
<dbReference type="InterPro" id="IPR000326">
    <property type="entry name" value="PAP2/HPO"/>
</dbReference>
<evidence type="ECO:0000259" key="2">
    <source>
        <dbReference type="Pfam" id="PF01569"/>
    </source>
</evidence>
<keyword evidence="1" id="KW-0812">Transmembrane</keyword>
<feature type="transmembrane region" description="Helical" evidence="1">
    <location>
        <begin position="181"/>
        <end position="202"/>
    </location>
</feature>
<dbReference type="Pfam" id="PF01569">
    <property type="entry name" value="PAP2"/>
    <property type="match status" value="1"/>
</dbReference>
<dbReference type="EMBL" id="AP018161">
    <property type="protein sequence ID" value="BBA85010.1"/>
    <property type="molecule type" value="Genomic_DNA"/>
</dbReference>
<dbReference type="Proteomes" id="UP000289537">
    <property type="component" value="Chromosome"/>
</dbReference>
<dbReference type="InterPro" id="IPR036938">
    <property type="entry name" value="PAP2/HPO_sf"/>
</dbReference>
<evidence type="ECO:0000256" key="1">
    <source>
        <dbReference type="SAM" id="Phobius"/>
    </source>
</evidence>
<dbReference type="RefSeq" id="WP_148708361.1">
    <property type="nucleotide sequence ID" value="NZ_AP018161.1"/>
</dbReference>